<dbReference type="KEGG" id="anf:AQPE_0754"/>
<evidence type="ECO:0000313" key="2">
    <source>
        <dbReference type="EMBL" id="BBE16614.1"/>
    </source>
</evidence>
<gene>
    <name evidence="2" type="ORF">AQPE_0754</name>
</gene>
<reference evidence="2" key="1">
    <citation type="journal article" date="2020" name="Int. J. Syst. Evol. Microbiol.">
        <title>Aquipluma nitroreducens gen. nov. sp. nov., a novel facultatively anaerobic bacterium isolated from a freshwater lake.</title>
        <authorList>
            <person name="Watanabe M."/>
            <person name="Kojima H."/>
            <person name="Fukui M."/>
        </authorList>
    </citation>
    <scope>NUCLEOTIDE SEQUENCE</scope>
    <source>
        <strain evidence="2">MeG22</strain>
    </source>
</reference>
<evidence type="ECO:0000256" key="1">
    <source>
        <dbReference type="SAM" id="Phobius"/>
    </source>
</evidence>
<dbReference type="EMBL" id="AP018694">
    <property type="protein sequence ID" value="BBE16614.1"/>
    <property type="molecule type" value="Genomic_DNA"/>
</dbReference>
<proteinExistence type="predicted"/>
<keyword evidence="3" id="KW-1185">Reference proteome</keyword>
<protein>
    <recommendedName>
        <fullName evidence="4">CcoQ/FixQ family Cbb3-type cytochrome c oxidase assembly chaperone</fullName>
    </recommendedName>
</protein>
<feature type="transmembrane region" description="Helical" evidence="1">
    <location>
        <begin position="14"/>
        <end position="36"/>
    </location>
</feature>
<keyword evidence="1" id="KW-0812">Transmembrane</keyword>
<organism evidence="2 3">
    <name type="scientific">Aquipluma nitroreducens</name>
    <dbReference type="NCBI Taxonomy" id="2010828"/>
    <lineage>
        <taxon>Bacteria</taxon>
        <taxon>Pseudomonadati</taxon>
        <taxon>Bacteroidota</taxon>
        <taxon>Bacteroidia</taxon>
        <taxon>Marinilabiliales</taxon>
        <taxon>Prolixibacteraceae</taxon>
        <taxon>Aquipluma</taxon>
    </lineage>
</organism>
<keyword evidence="1" id="KW-0472">Membrane</keyword>
<accession>A0A5K7S5I4</accession>
<evidence type="ECO:0000313" key="3">
    <source>
        <dbReference type="Proteomes" id="UP001193389"/>
    </source>
</evidence>
<sequence>MYKETLNSITNVEVYAILGFFIFFTFFIFVSVQAFLMKKDEVDQISNMPLEDSFESNEFGAK</sequence>
<keyword evidence="1" id="KW-1133">Transmembrane helix</keyword>
<dbReference type="RefSeq" id="WP_318349675.1">
    <property type="nucleotide sequence ID" value="NZ_AP018694.1"/>
</dbReference>
<dbReference type="Proteomes" id="UP001193389">
    <property type="component" value="Chromosome"/>
</dbReference>
<dbReference type="AlphaFoldDB" id="A0A5K7S5I4"/>
<evidence type="ECO:0008006" key="4">
    <source>
        <dbReference type="Google" id="ProtNLM"/>
    </source>
</evidence>
<name>A0A5K7S5I4_9BACT</name>